<keyword evidence="13" id="KW-1185">Reference proteome</keyword>
<accession>A0A6A6TZW0</accession>
<dbReference type="GO" id="GO:0034727">
    <property type="term" value="P:piecemeal microautophagy of the nucleus"/>
    <property type="evidence" value="ECO:0007669"/>
    <property type="project" value="TreeGrafter"/>
</dbReference>
<evidence type="ECO:0000256" key="9">
    <source>
        <dbReference type="SAM" id="MobiDB-lite"/>
    </source>
</evidence>
<dbReference type="GO" id="GO:0015031">
    <property type="term" value="P:protein transport"/>
    <property type="evidence" value="ECO:0007669"/>
    <property type="project" value="UniProtKB-KW"/>
</dbReference>
<dbReference type="GO" id="GO:0000422">
    <property type="term" value="P:autophagy of mitochondrion"/>
    <property type="evidence" value="ECO:0007669"/>
    <property type="project" value="TreeGrafter"/>
</dbReference>
<keyword evidence="6 8" id="KW-0175">Coiled coil</keyword>
<feature type="coiled-coil region" evidence="8">
    <location>
        <begin position="864"/>
        <end position="940"/>
    </location>
</feature>
<evidence type="ECO:0000256" key="8">
    <source>
        <dbReference type="SAM" id="Coils"/>
    </source>
</evidence>
<protein>
    <recommendedName>
        <fullName evidence="2 7">Autophagy-related protein 11</fullName>
    </recommendedName>
</protein>
<keyword evidence="7" id="KW-0926">Vacuole</keyword>
<gene>
    <name evidence="12" type="ORF">BT63DRAFT_428579</name>
</gene>
<comment type="subcellular location">
    <subcellularLocation>
        <location evidence="7">Preautophagosomal structure membrane</location>
        <topology evidence="7">Peripheral membrane protein</topology>
    </subcellularLocation>
    <subcellularLocation>
        <location evidence="7">Vacuole membrane</location>
        <topology evidence="7">Peripheral membrane protein</topology>
    </subcellularLocation>
    <text evidence="7">During pexophagy, accumulates in the vacuolar membrane region, where the peroxisomes contact the vacuole.</text>
</comment>
<dbReference type="Proteomes" id="UP000799302">
    <property type="component" value="Unassembled WGS sequence"/>
</dbReference>
<feature type="region of interest" description="Disordered" evidence="9">
    <location>
        <begin position="1194"/>
        <end position="1216"/>
    </location>
</feature>
<feature type="region of interest" description="Disordered" evidence="9">
    <location>
        <begin position="586"/>
        <end position="649"/>
    </location>
</feature>
<dbReference type="OrthoDB" id="447953at2759"/>
<feature type="coiled-coil region" evidence="8">
    <location>
        <begin position="546"/>
        <end position="580"/>
    </location>
</feature>
<feature type="region of interest" description="Disordered" evidence="9">
    <location>
        <begin position="1262"/>
        <end position="1414"/>
    </location>
</feature>
<proteinExistence type="inferred from homology"/>
<feature type="compositionally biased region" description="Low complexity" evidence="9">
    <location>
        <begin position="1381"/>
        <end position="1391"/>
    </location>
</feature>
<dbReference type="GO" id="GO:1990316">
    <property type="term" value="C:Atg1/ULK1 kinase complex"/>
    <property type="evidence" value="ECO:0007669"/>
    <property type="project" value="TreeGrafter"/>
</dbReference>
<dbReference type="GO" id="GO:0034045">
    <property type="term" value="C:phagophore assembly site membrane"/>
    <property type="evidence" value="ECO:0007669"/>
    <property type="project" value="UniProtKB-SubCell"/>
</dbReference>
<evidence type="ECO:0000313" key="13">
    <source>
        <dbReference type="Proteomes" id="UP000799302"/>
    </source>
</evidence>
<feature type="compositionally biased region" description="Polar residues" evidence="9">
    <location>
        <begin position="1274"/>
        <end position="1292"/>
    </location>
</feature>
<dbReference type="InterPro" id="IPR040040">
    <property type="entry name" value="ATG11"/>
</dbReference>
<dbReference type="GO" id="GO:1903599">
    <property type="term" value="P:positive regulation of autophagy of mitochondrion"/>
    <property type="evidence" value="ECO:0007669"/>
    <property type="project" value="UniProtKB-UniRule"/>
</dbReference>
<keyword evidence="4 7" id="KW-0653">Protein transport</keyword>
<dbReference type="PANTHER" id="PTHR13222:SF1">
    <property type="entry name" value="RB1-INDUCIBLE COILED-COIL PROTEIN 1"/>
    <property type="match status" value="1"/>
</dbReference>
<dbReference type="GO" id="GO:0005774">
    <property type="term" value="C:vacuolar membrane"/>
    <property type="evidence" value="ECO:0007669"/>
    <property type="project" value="UniProtKB-SubCell"/>
</dbReference>
<reference evidence="12" key="1">
    <citation type="journal article" date="2020" name="Stud. Mycol.">
        <title>101 Dothideomycetes genomes: a test case for predicting lifestyles and emergence of pathogens.</title>
        <authorList>
            <person name="Haridas S."/>
            <person name="Albert R."/>
            <person name="Binder M."/>
            <person name="Bloem J."/>
            <person name="Labutti K."/>
            <person name="Salamov A."/>
            <person name="Andreopoulos B."/>
            <person name="Baker S."/>
            <person name="Barry K."/>
            <person name="Bills G."/>
            <person name="Bluhm B."/>
            <person name="Cannon C."/>
            <person name="Castanera R."/>
            <person name="Culley D."/>
            <person name="Daum C."/>
            <person name="Ezra D."/>
            <person name="Gonzalez J."/>
            <person name="Henrissat B."/>
            <person name="Kuo A."/>
            <person name="Liang C."/>
            <person name="Lipzen A."/>
            <person name="Lutzoni F."/>
            <person name="Magnuson J."/>
            <person name="Mondo S."/>
            <person name="Nolan M."/>
            <person name="Ohm R."/>
            <person name="Pangilinan J."/>
            <person name="Park H.-J."/>
            <person name="Ramirez L."/>
            <person name="Alfaro M."/>
            <person name="Sun H."/>
            <person name="Tritt A."/>
            <person name="Yoshinaga Y."/>
            <person name="Zwiers L.-H."/>
            <person name="Turgeon B."/>
            <person name="Goodwin S."/>
            <person name="Spatafora J."/>
            <person name="Crous P."/>
            <person name="Grigoriev I."/>
        </authorList>
    </citation>
    <scope>NUCLEOTIDE SEQUENCE</scope>
    <source>
        <strain evidence="12">CBS 115976</strain>
    </source>
</reference>
<evidence type="ECO:0000256" key="7">
    <source>
        <dbReference type="RuleBase" id="RU367075"/>
    </source>
</evidence>
<feature type="region of interest" description="Disordered" evidence="9">
    <location>
        <begin position="734"/>
        <end position="753"/>
    </location>
</feature>
<dbReference type="GO" id="GO:0060090">
    <property type="term" value="F:molecular adaptor activity"/>
    <property type="evidence" value="ECO:0007669"/>
    <property type="project" value="TreeGrafter"/>
</dbReference>
<evidence type="ECO:0000256" key="2">
    <source>
        <dbReference type="ARBA" id="ARBA00013804"/>
    </source>
</evidence>
<feature type="compositionally biased region" description="Polar residues" evidence="9">
    <location>
        <begin position="1331"/>
        <end position="1355"/>
    </location>
</feature>
<dbReference type="Gene3D" id="1.10.287.1490">
    <property type="match status" value="1"/>
</dbReference>
<dbReference type="SUPFAM" id="SSF57997">
    <property type="entry name" value="Tropomyosin"/>
    <property type="match status" value="1"/>
</dbReference>
<evidence type="ECO:0000313" key="12">
    <source>
        <dbReference type="EMBL" id="KAF2665619.1"/>
    </source>
</evidence>
<keyword evidence="7" id="KW-0472">Membrane</keyword>
<dbReference type="GO" id="GO:0019901">
    <property type="term" value="F:protein kinase binding"/>
    <property type="evidence" value="ECO:0007669"/>
    <property type="project" value="TreeGrafter"/>
</dbReference>
<feature type="coiled-coil region" evidence="8">
    <location>
        <begin position="1083"/>
        <end position="1117"/>
    </location>
</feature>
<keyword evidence="3 7" id="KW-0813">Transport</keyword>
<feature type="coiled-coil region" evidence="8">
    <location>
        <begin position="252"/>
        <end position="279"/>
    </location>
</feature>
<comment type="subunit">
    <text evidence="7">Homodimer.</text>
</comment>
<feature type="domain" description="Autophagy-related protein 11 C-terminal" evidence="11">
    <location>
        <begin position="1084"/>
        <end position="1232"/>
    </location>
</feature>
<feature type="domain" description="Autophagy protein ATG17-like" evidence="10">
    <location>
        <begin position="109"/>
        <end position="457"/>
    </location>
</feature>
<dbReference type="Pfam" id="PF10377">
    <property type="entry name" value="ATG11"/>
    <property type="match status" value="1"/>
</dbReference>
<evidence type="ECO:0000259" key="11">
    <source>
        <dbReference type="Pfam" id="PF10377"/>
    </source>
</evidence>
<keyword evidence="5 7" id="KW-0072">Autophagy</keyword>
<evidence type="ECO:0000256" key="3">
    <source>
        <dbReference type="ARBA" id="ARBA00022448"/>
    </source>
</evidence>
<feature type="region of interest" description="Disordered" evidence="9">
    <location>
        <begin position="758"/>
        <end position="787"/>
    </location>
</feature>
<evidence type="ECO:0000256" key="5">
    <source>
        <dbReference type="ARBA" id="ARBA00023006"/>
    </source>
</evidence>
<evidence type="ECO:0000256" key="1">
    <source>
        <dbReference type="ARBA" id="ARBA00009729"/>
    </source>
</evidence>
<dbReference type="PANTHER" id="PTHR13222">
    <property type="entry name" value="RB1-INDUCIBLE COILED-COIL"/>
    <property type="match status" value="1"/>
</dbReference>
<sequence length="1429" mass="159479">MSIQIYAIPSGDSLQVPQPAPTSLDDLRAWIERAFNIPAEDQILLTNKGKPLRLQNFLTENEIFLFDRVLFSPTGTALDNVNLTPLPTPFNPEPFPDTLLDSKSLKAWQILFKERREWANDLLARCKALQQDAEGLLSQRIVVEHGIRLATTSIEGPIKSIEKKLSDFQNGLLETSRDTTAKANVIDVNLDKLNSVPALETFQKFFVQGPGKGTKRKSVGGTTTLAAFVDHKAAEVAVAESKEIFSRFGTQIHDFETSLKNLNAQLEELKRGLDVARSRSMIDAQHEPQKLVDEIEAIAKKISSDCETILGLRNEPKSTSQASRVALLHTKNLLPNLLECAKEMGELLRQTVEQKNAQVVRAADILQMVASVESQQGTLKDAVNSLRMSDQDWTIVDRITIVSDIPTIYGSLLIEAIRRHEWVDKMRRDSSNLAEEVAGYQEEEHRRRKKWLKSMKDIVPEHMDGAVLGLEINLHGEESAWPPASRKDLEEYLRSLQALPGLSEAIEFINEMIRELDKPTRQQVKRAKAFKNGSIHEAGFGKGSLLLRGEDEARVLKEVATKLEEELKSSKSRVRKLEDLLHRQSQLSRMSVTSVSPSQNGLYQEAGPVPEFPDRTASASPRPPEAGSRRPSMASRRFSNQPSEDKVSARRVVQLEAQLAEQKLARTALEKDLQDKDIEIQTIWTQLEEATSTKKDIMENMESKQKEFGDERKALEDEIEKLKLKVEEADDEMDRLLGSRDNERNGSERRIDEVMAELDQARRDSTARVRSLEDKLKDQRSDTDRRDNEVKEYLTNILSALSPNVDAPLDFTKLMRELEETAHQSAEQAKELTQAVALARSENDSIQSSLDSQKAEVSSLAMKLDSRESDITKAQEDLAAERAKAASIEAQLEEERTHLQDLRAKFTDGETGSESLRQRLAEEEAKVTDLGSKLAEAKSHINSLDVGLISLQSRHRALEASSRTATTRLDERAQRAKEITHRLYKQNDRLFGLLETLGFAVIYEKDSMTIQRASKISNSSVLGEQSTLLHVQQSASTPAKKLLADLSDLSSLLWMEKESPKEEESKFTEFVGKIDQFNLDTFCEAIAKRMRDIEHTARKWQREARAYRDKSRKYQSDSHEKIAYRGFKEGDLALFLPTRNQITRPWAAFNVGAPHYFLREQDGHRLANKDWLVARITKVEERIVDLSKTVGSTRAADGRSIGETSEGGASIDDDNPFDLSDGLRWYMLDAQEEKAGAPSTPGLGKATVSAANVDAQGSIRMLKKKPGEADEVSRQLSKSLDSRRSSVNSKKSGQLAPALGIRKPGSDEALADTPENASSPPKSLGIMGHLRSTSQASSLRNVQNSAPSEGQATNQNHEEEGQPAESHTPTSPLAEEPTPSPSKSRMSPSRTNSGGPVESPSKARGRSKGGLWDSLWQFDLSLESGSKKK</sequence>
<organism evidence="12 13">
    <name type="scientific">Microthyrium microscopicum</name>
    <dbReference type="NCBI Taxonomy" id="703497"/>
    <lineage>
        <taxon>Eukaryota</taxon>
        <taxon>Fungi</taxon>
        <taxon>Dikarya</taxon>
        <taxon>Ascomycota</taxon>
        <taxon>Pezizomycotina</taxon>
        <taxon>Dothideomycetes</taxon>
        <taxon>Dothideomycetes incertae sedis</taxon>
        <taxon>Microthyriales</taxon>
        <taxon>Microthyriaceae</taxon>
        <taxon>Microthyrium</taxon>
    </lineage>
</organism>
<evidence type="ECO:0000256" key="6">
    <source>
        <dbReference type="ARBA" id="ARBA00023054"/>
    </source>
</evidence>
<dbReference type="Pfam" id="PF04108">
    <property type="entry name" value="ATG17_like"/>
    <property type="match status" value="1"/>
</dbReference>
<evidence type="ECO:0000259" key="10">
    <source>
        <dbReference type="Pfam" id="PF04108"/>
    </source>
</evidence>
<dbReference type="InterPro" id="IPR019460">
    <property type="entry name" value="Atg11_C"/>
</dbReference>
<dbReference type="GO" id="GO:0061709">
    <property type="term" value="P:reticulophagy"/>
    <property type="evidence" value="ECO:0007669"/>
    <property type="project" value="TreeGrafter"/>
</dbReference>
<dbReference type="EMBL" id="MU004240">
    <property type="protein sequence ID" value="KAF2665619.1"/>
    <property type="molecule type" value="Genomic_DNA"/>
</dbReference>
<dbReference type="GO" id="GO:0000045">
    <property type="term" value="P:autophagosome assembly"/>
    <property type="evidence" value="ECO:0007669"/>
    <property type="project" value="UniProtKB-UniRule"/>
</dbReference>
<name>A0A6A6TZW0_9PEZI</name>
<dbReference type="InterPro" id="IPR045326">
    <property type="entry name" value="ATG17-like_dom"/>
</dbReference>
<evidence type="ECO:0000256" key="4">
    <source>
        <dbReference type="ARBA" id="ARBA00022927"/>
    </source>
</evidence>
<feature type="compositionally biased region" description="Polar residues" evidence="9">
    <location>
        <begin position="586"/>
        <end position="602"/>
    </location>
</feature>
<comment type="function">
    <text evidence="7">Involved in cytoplasm to vacuole transport (Cvt), pexophagy, mitophagy and nucleophagy. Recruits mitochondria for their selective degradation via autophagy (mitophagy) during starvation. Works as scaffold proteins that recruit ATG proteins to the pre-autophagosome (PAS), the site of vesicle/autophagosome formation. Required for the Cvt vesicles completion.</text>
</comment>
<dbReference type="GO" id="GO:0034517">
    <property type="term" value="P:ribophagy"/>
    <property type="evidence" value="ECO:0007669"/>
    <property type="project" value="TreeGrafter"/>
</dbReference>
<comment type="similarity">
    <text evidence="1 7">Belongs to the ATG11 family.</text>
</comment>